<dbReference type="InterPro" id="IPR036397">
    <property type="entry name" value="RNaseH_sf"/>
</dbReference>
<dbReference type="GO" id="GO:0004803">
    <property type="term" value="F:transposase activity"/>
    <property type="evidence" value="ECO:0007669"/>
    <property type="project" value="TreeGrafter"/>
</dbReference>
<dbReference type="Proteomes" id="UP000282312">
    <property type="component" value="Unassembled WGS sequence"/>
</dbReference>
<dbReference type="SUPFAM" id="SSF53098">
    <property type="entry name" value="Ribonuclease H-like"/>
    <property type="match status" value="1"/>
</dbReference>
<dbReference type="EMBL" id="QGSZ01000115">
    <property type="protein sequence ID" value="RQX07583.1"/>
    <property type="molecule type" value="Genomic_DNA"/>
</dbReference>
<feature type="region of interest" description="Disordered" evidence="2">
    <location>
        <begin position="175"/>
        <end position="196"/>
    </location>
</feature>
<dbReference type="Pfam" id="PF13936">
    <property type="entry name" value="HTH_38"/>
    <property type="match status" value="1"/>
</dbReference>
<evidence type="ECO:0000256" key="1">
    <source>
        <dbReference type="ARBA" id="ARBA00023172"/>
    </source>
</evidence>
<sequence>MRAVPAGARRQWASDRALRPPMRSPGRPEPSRAVQRDFWRRIASGVTTLEAAEAVGVSWPVGSRWFRHAGGMPPISLDEPTGRYLSFAEREEIALLRAQGVGVREVARRIGRDPGTISRELRRNAATRGGKPVYRALVAQWKAQQAAKRPKTAKLMSNGRLRKYVQDRLAGGVRRPDGTVVTGPEAPAWKGLNKPHRQDRRWATAWSPEQISHRLRVDFPDDEAMRISHEAIYQSLFIQGRGALKRELVACLRTGRALRVPRARSQNKPQGHVTADVVLSERPAEAADRAVPGHWEGDLIIGTGRSAIGTLVERSSRCTLLVHLPRLQGWGETPPVKNGPSLGGYGAIAMNTALTASMTKLPQQLRKTLTWDRGKELSGHAQFALDTGTKVFFADPHSPWQRPTNENTNGLLRQYFPKGTDLSRWSDEDLEAVALAVNNRPRKSLGWKTPAEVFAEQLSSLEQPGVATTD</sequence>
<dbReference type="Gene3D" id="1.10.10.60">
    <property type="entry name" value="Homeodomain-like"/>
    <property type="match status" value="1"/>
</dbReference>
<feature type="region of interest" description="Disordered" evidence="2">
    <location>
        <begin position="1"/>
        <end position="34"/>
    </location>
</feature>
<dbReference type="InterPro" id="IPR051917">
    <property type="entry name" value="Transposase-Integrase"/>
</dbReference>
<dbReference type="InterPro" id="IPR012337">
    <property type="entry name" value="RNaseH-like_sf"/>
</dbReference>
<dbReference type="Gene3D" id="3.30.420.10">
    <property type="entry name" value="Ribonuclease H-like superfamily/Ribonuclease H"/>
    <property type="match status" value="1"/>
</dbReference>
<protein>
    <submittedName>
        <fullName evidence="4">IS30 family transposase</fullName>
    </submittedName>
</protein>
<accession>A0A3N9XJN5</accession>
<dbReference type="NCBIfam" id="NF033563">
    <property type="entry name" value="transpos_IS30"/>
    <property type="match status" value="2"/>
</dbReference>
<name>A0A3N9XJN5_9ACTN</name>
<dbReference type="GO" id="GO:0032196">
    <property type="term" value="P:transposition"/>
    <property type="evidence" value="ECO:0007669"/>
    <property type="project" value="TreeGrafter"/>
</dbReference>
<dbReference type="RefSeq" id="WP_124770917.1">
    <property type="nucleotide sequence ID" value="NZ_QGSZ01000115.1"/>
</dbReference>
<dbReference type="InterPro" id="IPR053392">
    <property type="entry name" value="Transposase_IS30-like"/>
</dbReference>
<dbReference type="PROSITE" id="PS50994">
    <property type="entry name" value="INTEGRASE"/>
    <property type="match status" value="1"/>
</dbReference>
<dbReference type="InterPro" id="IPR025246">
    <property type="entry name" value="IS30-like_HTH"/>
</dbReference>
<keyword evidence="1" id="KW-0233">DNA recombination</keyword>
<feature type="domain" description="Integrase catalytic" evidence="3">
    <location>
        <begin position="279"/>
        <end position="458"/>
    </location>
</feature>
<comment type="caution">
    <text evidence="4">The sequence shown here is derived from an EMBL/GenBank/DDBJ whole genome shotgun (WGS) entry which is preliminary data.</text>
</comment>
<reference evidence="4 5" key="1">
    <citation type="submission" date="2018-05" db="EMBL/GenBank/DDBJ databases">
        <title>Micromonospora from Atacama Desert.</title>
        <authorList>
            <person name="Carro L."/>
            <person name="Goodfellow M."/>
            <person name="Klenk H.-P."/>
        </authorList>
    </citation>
    <scope>NUCLEOTIDE SEQUENCE [LARGE SCALE GENOMIC DNA]</scope>
    <source>
        <strain evidence="4 5">LB39</strain>
    </source>
</reference>
<keyword evidence="5" id="KW-1185">Reference proteome</keyword>
<dbReference type="PANTHER" id="PTHR10948">
    <property type="entry name" value="TRANSPOSASE"/>
    <property type="match status" value="1"/>
</dbReference>
<dbReference type="GO" id="GO:0015074">
    <property type="term" value="P:DNA integration"/>
    <property type="evidence" value="ECO:0007669"/>
    <property type="project" value="InterPro"/>
</dbReference>
<dbReference type="GO" id="GO:0005829">
    <property type="term" value="C:cytosol"/>
    <property type="evidence" value="ECO:0007669"/>
    <property type="project" value="TreeGrafter"/>
</dbReference>
<evidence type="ECO:0000313" key="5">
    <source>
        <dbReference type="Proteomes" id="UP000282312"/>
    </source>
</evidence>
<gene>
    <name evidence="4" type="ORF">DLJ59_02685</name>
</gene>
<evidence type="ECO:0000259" key="3">
    <source>
        <dbReference type="PROSITE" id="PS50994"/>
    </source>
</evidence>
<dbReference type="PANTHER" id="PTHR10948:SF23">
    <property type="entry name" value="TRANSPOSASE INSI FOR INSERTION SEQUENCE ELEMENT IS30A-RELATED"/>
    <property type="match status" value="1"/>
</dbReference>
<dbReference type="InterPro" id="IPR001584">
    <property type="entry name" value="Integrase_cat-core"/>
</dbReference>
<dbReference type="GO" id="GO:0006310">
    <property type="term" value="P:DNA recombination"/>
    <property type="evidence" value="ECO:0007669"/>
    <property type="project" value="UniProtKB-KW"/>
</dbReference>
<organism evidence="4 5">
    <name type="scientific">Micromonospora inaquosa</name>
    <dbReference type="NCBI Taxonomy" id="2203716"/>
    <lineage>
        <taxon>Bacteria</taxon>
        <taxon>Bacillati</taxon>
        <taxon>Actinomycetota</taxon>
        <taxon>Actinomycetes</taxon>
        <taxon>Micromonosporales</taxon>
        <taxon>Micromonosporaceae</taxon>
        <taxon>Micromonospora</taxon>
    </lineage>
</organism>
<dbReference type="OrthoDB" id="9803231at2"/>
<dbReference type="GO" id="GO:0003676">
    <property type="term" value="F:nucleic acid binding"/>
    <property type="evidence" value="ECO:0007669"/>
    <property type="project" value="InterPro"/>
</dbReference>
<evidence type="ECO:0000313" key="4">
    <source>
        <dbReference type="EMBL" id="RQX07583.1"/>
    </source>
</evidence>
<evidence type="ECO:0000256" key="2">
    <source>
        <dbReference type="SAM" id="MobiDB-lite"/>
    </source>
</evidence>
<dbReference type="AlphaFoldDB" id="A0A3N9XJN5"/>
<proteinExistence type="predicted"/>